<feature type="domain" description="D-isomer specific 2-hydroxyacid dehydrogenase NAD-binding" evidence="5">
    <location>
        <begin position="109"/>
        <end position="279"/>
    </location>
</feature>
<dbReference type="PANTHER" id="PTHR10996">
    <property type="entry name" value="2-HYDROXYACID DEHYDROGENASE-RELATED"/>
    <property type="match status" value="1"/>
</dbReference>
<dbReference type="InterPro" id="IPR036291">
    <property type="entry name" value="NAD(P)-bd_dom_sf"/>
</dbReference>
<feature type="domain" description="D-isomer specific 2-hydroxyacid dehydrogenase catalytic" evidence="4">
    <location>
        <begin position="54"/>
        <end position="306"/>
    </location>
</feature>
<comment type="similarity">
    <text evidence="3">Belongs to the D-isomer specific 2-hydroxyacid dehydrogenase family.</text>
</comment>
<evidence type="ECO:0000313" key="7">
    <source>
        <dbReference type="Proteomes" id="UP001203880"/>
    </source>
</evidence>
<evidence type="ECO:0000259" key="4">
    <source>
        <dbReference type="Pfam" id="PF00389"/>
    </source>
</evidence>
<dbReference type="CDD" id="cd12156">
    <property type="entry name" value="HPPR"/>
    <property type="match status" value="1"/>
</dbReference>
<proteinExistence type="inferred from homology"/>
<gene>
    <name evidence="6" type="ORF">M3P21_06950</name>
</gene>
<evidence type="ECO:0000259" key="5">
    <source>
        <dbReference type="Pfam" id="PF02826"/>
    </source>
</evidence>
<dbReference type="Pfam" id="PF02826">
    <property type="entry name" value="2-Hacid_dh_C"/>
    <property type="match status" value="1"/>
</dbReference>
<dbReference type="SUPFAM" id="SSF52283">
    <property type="entry name" value="Formate/glycerate dehydrogenase catalytic domain-like"/>
    <property type="match status" value="1"/>
</dbReference>
<dbReference type="InterPro" id="IPR050223">
    <property type="entry name" value="D-isomer_2-hydroxyacid_DH"/>
</dbReference>
<keyword evidence="2" id="KW-0520">NAD</keyword>
<dbReference type="Proteomes" id="UP001203880">
    <property type="component" value="Unassembled WGS sequence"/>
</dbReference>
<keyword evidence="7" id="KW-1185">Reference proteome</keyword>
<organism evidence="6 7">
    <name type="scientific">Ruegeria spongiae</name>
    <dbReference type="NCBI Taxonomy" id="2942209"/>
    <lineage>
        <taxon>Bacteria</taxon>
        <taxon>Pseudomonadati</taxon>
        <taxon>Pseudomonadota</taxon>
        <taxon>Alphaproteobacteria</taxon>
        <taxon>Rhodobacterales</taxon>
        <taxon>Roseobacteraceae</taxon>
        <taxon>Ruegeria</taxon>
    </lineage>
</organism>
<evidence type="ECO:0000313" key="6">
    <source>
        <dbReference type="EMBL" id="MCL6283266.1"/>
    </source>
</evidence>
<name>A0ABT0Q0E4_9RHOB</name>
<protein>
    <submittedName>
        <fullName evidence="6">2-hydroxyacid dehydrogenase</fullName>
    </submittedName>
</protein>
<dbReference type="RefSeq" id="WP_249707990.1">
    <property type="nucleotide sequence ID" value="NZ_JAMFMB010000006.1"/>
</dbReference>
<keyword evidence="1 3" id="KW-0560">Oxidoreductase</keyword>
<dbReference type="SUPFAM" id="SSF51735">
    <property type="entry name" value="NAD(P)-binding Rossmann-fold domains"/>
    <property type="match status" value="1"/>
</dbReference>
<evidence type="ECO:0000256" key="1">
    <source>
        <dbReference type="ARBA" id="ARBA00023002"/>
    </source>
</evidence>
<evidence type="ECO:0000256" key="3">
    <source>
        <dbReference type="RuleBase" id="RU003719"/>
    </source>
</evidence>
<evidence type="ECO:0000256" key="2">
    <source>
        <dbReference type="ARBA" id="ARBA00023027"/>
    </source>
</evidence>
<dbReference type="Gene3D" id="3.40.50.720">
    <property type="entry name" value="NAD(P)-binding Rossmann-like Domain"/>
    <property type="match status" value="2"/>
</dbReference>
<dbReference type="InterPro" id="IPR006140">
    <property type="entry name" value="D-isomer_DH_NAD-bd"/>
</dbReference>
<comment type="caution">
    <text evidence="6">The sequence shown here is derived from an EMBL/GenBank/DDBJ whole genome shotgun (WGS) entry which is preliminary data.</text>
</comment>
<dbReference type="Pfam" id="PF00389">
    <property type="entry name" value="2-Hacid_dh"/>
    <property type="match status" value="1"/>
</dbReference>
<sequence length="317" mass="34263">MSDVFVVAPVTEDMSTTLGTEFTLHQSCDMADPLRWLQRNGDRIRYVLTDGHLGLPNTYLAALPVLELISCNGVGYDAIDTDAAVRRGVMVTHTPHVLNEEVASTAVLLYLSCYRNWEAQMAQARTGRWETDGGLPLARSADGRTVGILGLGRIGMAIARKLEAFGCTIRYTARSRKDASYAFHVDLVDLAKSVDALICVVPGGTATRHMVNAEVIAALGPEGVLINVGRGSVVDETALAAALQEDRLGWAGLDVFEDEPRIPRALRTHPRTILTPHIGSATLETRAAMGQLAVENLMLHKRCGQVKTPVPECSPLL</sequence>
<dbReference type="InterPro" id="IPR006139">
    <property type="entry name" value="D-isomer_2_OHA_DH_cat_dom"/>
</dbReference>
<accession>A0ABT0Q0E4</accession>
<dbReference type="PANTHER" id="PTHR10996:SF178">
    <property type="entry name" value="2-HYDROXYACID DEHYDROGENASE YGL185C-RELATED"/>
    <property type="match status" value="1"/>
</dbReference>
<reference evidence="6" key="1">
    <citation type="submission" date="2022-05" db="EMBL/GenBank/DDBJ databases">
        <authorList>
            <person name="Park J.-S."/>
        </authorList>
    </citation>
    <scope>NUCLEOTIDE SEQUENCE</scope>
    <source>
        <strain evidence="6">2012CJ41-6</strain>
    </source>
</reference>
<dbReference type="EMBL" id="JAMFMB010000006">
    <property type="protein sequence ID" value="MCL6283266.1"/>
    <property type="molecule type" value="Genomic_DNA"/>
</dbReference>